<reference evidence="1 2" key="1">
    <citation type="submission" date="2014-07" db="EMBL/GenBank/DDBJ databases">
        <title>Complete Genome of Bacillus megaterium Myophage Mater.</title>
        <authorList>
            <person name="Lancaster J.C."/>
            <person name="Hodde M.K."/>
            <person name="Hernandez A.C."/>
            <person name="Everett G.F.K."/>
        </authorList>
    </citation>
    <scope>NUCLEOTIDE SEQUENCE [LARGE SCALE GENOMIC DNA]</scope>
</reference>
<dbReference type="KEGG" id="vg:24606973"/>
<sequence length="78" mass="9188">MSKVSVREIWVRIDDLKEARFALMDAVKKLDEQWGGNPHTKAVLNKEIERLDKLIDEAFTYQFEDAEEGGFLKRYEIN</sequence>
<evidence type="ECO:0000313" key="1">
    <source>
        <dbReference type="EMBL" id="AIW03231.1"/>
    </source>
</evidence>
<dbReference type="Proteomes" id="UP000030206">
    <property type="component" value="Segment"/>
</dbReference>
<dbReference type="GeneID" id="24606973"/>
<proteinExistence type="predicted"/>
<gene>
    <name evidence="1" type="ORF">CPT_Mater74</name>
</gene>
<name>A0A0A0RRX5_9CAUD</name>
<dbReference type="EMBL" id="KM236245">
    <property type="protein sequence ID" value="AIW03231.1"/>
    <property type="molecule type" value="Genomic_DNA"/>
</dbReference>
<protein>
    <submittedName>
        <fullName evidence="1">Uncharacterized protein</fullName>
    </submittedName>
</protein>
<evidence type="ECO:0000313" key="2">
    <source>
        <dbReference type="Proteomes" id="UP000030206"/>
    </source>
</evidence>
<dbReference type="RefSeq" id="YP_009151033.1">
    <property type="nucleotide sequence ID" value="NC_027366.1"/>
</dbReference>
<accession>A0A0A0RRX5</accession>
<keyword evidence="2" id="KW-1185">Reference proteome</keyword>
<organism evidence="1 2">
    <name type="scientific">Bacillus phage Mater</name>
    <dbReference type="NCBI Taxonomy" id="1540090"/>
    <lineage>
        <taxon>Viruses</taxon>
        <taxon>Duplodnaviria</taxon>
        <taxon>Heunggongvirae</taxon>
        <taxon>Uroviricota</taxon>
        <taxon>Caudoviricetes</taxon>
        <taxon>Herelleviridae</taxon>
        <taxon>Bastillevirinae</taxon>
        <taxon>Matervirus</taxon>
        <taxon>Matervirus mater</taxon>
    </lineage>
</organism>